<organism evidence="1 3">
    <name type="scientific">Iris pallida</name>
    <name type="common">Sweet iris</name>
    <dbReference type="NCBI Taxonomy" id="29817"/>
    <lineage>
        <taxon>Eukaryota</taxon>
        <taxon>Viridiplantae</taxon>
        <taxon>Streptophyta</taxon>
        <taxon>Embryophyta</taxon>
        <taxon>Tracheophyta</taxon>
        <taxon>Spermatophyta</taxon>
        <taxon>Magnoliopsida</taxon>
        <taxon>Liliopsida</taxon>
        <taxon>Asparagales</taxon>
        <taxon>Iridaceae</taxon>
        <taxon>Iridoideae</taxon>
        <taxon>Irideae</taxon>
        <taxon>Iris</taxon>
    </lineage>
</organism>
<dbReference type="AlphaFoldDB" id="A0AAX6DM69"/>
<accession>A0AAX6DM69</accession>
<reference evidence="1" key="1">
    <citation type="journal article" date="2023" name="GigaByte">
        <title>Genome assembly of the bearded iris, Iris pallida Lam.</title>
        <authorList>
            <person name="Bruccoleri R.E."/>
            <person name="Oakeley E.J."/>
            <person name="Faust A.M.E."/>
            <person name="Altorfer M."/>
            <person name="Dessus-Babus S."/>
            <person name="Burckhardt D."/>
            <person name="Oertli M."/>
            <person name="Naumann U."/>
            <person name="Petersen F."/>
            <person name="Wong J."/>
        </authorList>
    </citation>
    <scope>NUCLEOTIDE SEQUENCE</scope>
    <source>
        <strain evidence="1">GSM-AAB239-AS_SAM_17_03QT</strain>
    </source>
</reference>
<dbReference type="EMBL" id="JANAVB010043417">
    <property type="protein sequence ID" value="KAJ6792900.1"/>
    <property type="molecule type" value="Genomic_DNA"/>
</dbReference>
<comment type="caution">
    <text evidence="1">The sequence shown here is derived from an EMBL/GenBank/DDBJ whole genome shotgun (WGS) entry which is preliminary data.</text>
</comment>
<sequence length="53" mass="5656">MPLCRAPLLATVSVTTSPPGQASTTLALLIQSTWPPKGAFAHGYHSSHLHYQL</sequence>
<keyword evidence="3" id="KW-1185">Reference proteome</keyword>
<evidence type="ECO:0000313" key="3">
    <source>
        <dbReference type="Proteomes" id="UP001140949"/>
    </source>
</evidence>
<dbReference type="Proteomes" id="UP001140949">
    <property type="component" value="Unassembled WGS sequence"/>
</dbReference>
<dbReference type="EMBL" id="JANAVB010013200">
    <property type="protein sequence ID" value="KAJ6835692.1"/>
    <property type="molecule type" value="Genomic_DNA"/>
</dbReference>
<evidence type="ECO:0000313" key="2">
    <source>
        <dbReference type="EMBL" id="KAJ6835692.1"/>
    </source>
</evidence>
<reference evidence="1" key="2">
    <citation type="submission" date="2023-04" db="EMBL/GenBank/DDBJ databases">
        <authorList>
            <person name="Bruccoleri R.E."/>
            <person name="Oakeley E.J."/>
            <person name="Faust A.-M."/>
            <person name="Dessus-Babus S."/>
            <person name="Altorfer M."/>
            <person name="Burckhardt D."/>
            <person name="Oertli M."/>
            <person name="Naumann U."/>
            <person name="Petersen F."/>
            <person name="Wong J."/>
        </authorList>
    </citation>
    <scope>NUCLEOTIDE SEQUENCE</scope>
    <source>
        <strain evidence="1">GSM-AAB239-AS_SAM_17_03QT</strain>
        <tissue evidence="1">Leaf</tissue>
    </source>
</reference>
<name>A0AAX6DM69_IRIPA</name>
<gene>
    <name evidence="1" type="ORF">M6B38_237965</name>
    <name evidence="2" type="ORF">M6B38_330660</name>
</gene>
<proteinExistence type="predicted"/>
<protein>
    <submittedName>
        <fullName evidence="1">Pollen-specific leucine-rich repeat extensin-like protein 3</fullName>
    </submittedName>
</protein>
<evidence type="ECO:0000313" key="1">
    <source>
        <dbReference type="EMBL" id="KAJ6792900.1"/>
    </source>
</evidence>